<organism evidence="11 12">
    <name type="scientific">Limnospira platensis NIES-46</name>
    <dbReference type="NCBI Taxonomy" id="1236695"/>
    <lineage>
        <taxon>Bacteria</taxon>
        <taxon>Bacillati</taxon>
        <taxon>Cyanobacteriota</taxon>
        <taxon>Cyanophyceae</taxon>
        <taxon>Oscillatoriophycideae</taxon>
        <taxon>Oscillatoriales</taxon>
        <taxon>Sirenicapillariaceae</taxon>
        <taxon>Limnospira</taxon>
    </lineage>
</organism>
<dbReference type="InterPro" id="IPR004358">
    <property type="entry name" value="Sig_transdc_His_kin-like_C"/>
</dbReference>
<evidence type="ECO:0000256" key="3">
    <source>
        <dbReference type="ARBA" id="ARBA00022553"/>
    </source>
</evidence>
<evidence type="ECO:0000259" key="8">
    <source>
        <dbReference type="PROSITE" id="PS50109"/>
    </source>
</evidence>
<dbReference type="PROSITE" id="PS50109">
    <property type="entry name" value="HIS_KIN"/>
    <property type="match status" value="1"/>
</dbReference>
<dbReference type="InterPro" id="IPR003661">
    <property type="entry name" value="HisK_dim/P_dom"/>
</dbReference>
<dbReference type="InterPro" id="IPR003594">
    <property type="entry name" value="HATPase_dom"/>
</dbReference>
<dbReference type="Pfam" id="PF00989">
    <property type="entry name" value="PAS"/>
    <property type="match status" value="1"/>
</dbReference>
<evidence type="ECO:0000259" key="9">
    <source>
        <dbReference type="PROSITE" id="PS50112"/>
    </source>
</evidence>
<comment type="catalytic activity">
    <reaction evidence="1">
        <text>ATP + protein L-histidine = ADP + protein N-phospho-L-histidine.</text>
        <dbReference type="EC" id="2.7.13.3"/>
    </reaction>
</comment>
<dbReference type="InterPro" id="IPR000014">
    <property type="entry name" value="PAS"/>
</dbReference>
<dbReference type="SUPFAM" id="SSF47384">
    <property type="entry name" value="Homodimeric domain of signal transducing histidine kinase"/>
    <property type="match status" value="1"/>
</dbReference>
<proteinExistence type="predicted"/>
<accession>A0A5M3T6T0</accession>
<dbReference type="SMART" id="SM00387">
    <property type="entry name" value="HATPase_c"/>
    <property type="match status" value="1"/>
</dbReference>
<dbReference type="EMBL" id="BIMW01000124">
    <property type="protein sequence ID" value="GCE95184.1"/>
    <property type="molecule type" value="Genomic_DNA"/>
</dbReference>
<evidence type="ECO:0000256" key="2">
    <source>
        <dbReference type="ARBA" id="ARBA00012438"/>
    </source>
</evidence>
<sequence>MLELLVYVLINLLSYEPHRLMVRGHGFLPKALSNWLHLWLTAAIALVSYCGATMLNNSLSIYGDRCQFSTPNQPFWRGGGNFIGNSGLLSLGLVMAGNFQILDTEIPWYPVGGIFVVAILAILGLLATSLILFWLWWFQIPMLGFIRRHNLASSLDNSATNNSPNSINNNPLTIKVNANINNWSAEDTLSLTQFSIDKAADAIFWIGIEGQIIYVNESASRLLGYSPKELLLLTIHDINPDFPRDSWHLHWQILRRCGSLKIEARYRTKHSRLIPVEMMINHLNFKGEEYQCVFIRDISDRKQVERMLRERQGEFRTLVSNIPGAVYRSNLDIDRTMTFMSPGVESITGYSPNDLILNRQISFASLIHPDDKQRVIDAIHTSVEKRNPYILEYRLLRADGSQRWVYDKGQGIFDDDQQVLCLAGAIFDITKQKQASEALRINEERLQLALTGTNQGLWDWNLATDEVYFSPQWGQMLGYDMEHINTHARSWLKLVHPQDRHQVIYCLKQHWQNLTTFCEVEHRMFTHNGGWKWVLNHGQVVSRDEQGKPLRMTGTVRDISDRKQAEDALRQSEARERARALQLELTLKKLRQAQSQLIQNEKLSSLGQMVAGIAHEINNPVTFIYGNISYASQYVQDLLALIRLYQRYYPQPAAEISDRIEEVELGFIIEDLPKILESMEVGANRIRQIVLSLRNFARLDESEMKPVNIHEGIESTLLILQHRLKGRLPTLEKHEFPEIKVVRNYGDLPKVECYAGQLNQVFLSILSNAIDAILEVEKLENGLVDFEPTIQISTALISSDWVSIKISDNGLGMEEEVLHRLFEPFFTTKPVGRGTGLGLAMSYQIVAKHGGNLTCRSVRNKGSEFAIEIPRRPSGLSKTGRYYLPSEHYSKTEYERDSLQS</sequence>
<dbReference type="NCBIfam" id="TIGR00229">
    <property type="entry name" value="sensory_box"/>
    <property type="match status" value="3"/>
</dbReference>
<keyword evidence="6" id="KW-0902">Two-component regulatory system</keyword>
<dbReference type="InterPro" id="IPR001610">
    <property type="entry name" value="PAC"/>
</dbReference>
<keyword evidence="3" id="KW-0597">Phosphoprotein</keyword>
<feature type="domain" description="Histidine kinase" evidence="8">
    <location>
        <begin position="612"/>
        <end position="873"/>
    </location>
</feature>
<dbReference type="SUPFAM" id="SSF55874">
    <property type="entry name" value="ATPase domain of HSP90 chaperone/DNA topoisomerase II/histidine kinase"/>
    <property type="match status" value="1"/>
</dbReference>
<feature type="domain" description="PAS" evidence="9">
    <location>
        <begin position="311"/>
        <end position="386"/>
    </location>
</feature>
<dbReference type="InterPro" id="IPR036097">
    <property type="entry name" value="HisK_dim/P_sf"/>
</dbReference>
<evidence type="ECO:0000313" key="11">
    <source>
        <dbReference type="EMBL" id="GCE95184.1"/>
    </source>
</evidence>
<dbReference type="SMART" id="SM00388">
    <property type="entry name" value="HisKA"/>
    <property type="match status" value="1"/>
</dbReference>
<dbReference type="InterPro" id="IPR035965">
    <property type="entry name" value="PAS-like_dom_sf"/>
</dbReference>
<feature type="domain" description="PAS" evidence="9">
    <location>
        <begin position="196"/>
        <end position="231"/>
    </location>
</feature>
<dbReference type="SUPFAM" id="SSF55785">
    <property type="entry name" value="PYP-like sensor domain (PAS domain)"/>
    <property type="match status" value="3"/>
</dbReference>
<dbReference type="Gene3D" id="3.30.450.20">
    <property type="entry name" value="PAS domain"/>
    <property type="match status" value="3"/>
</dbReference>
<dbReference type="CDD" id="cd00130">
    <property type="entry name" value="PAS"/>
    <property type="match status" value="3"/>
</dbReference>
<evidence type="ECO:0000256" key="1">
    <source>
        <dbReference type="ARBA" id="ARBA00000085"/>
    </source>
</evidence>
<evidence type="ECO:0000256" key="7">
    <source>
        <dbReference type="SAM" id="Phobius"/>
    </source>
</evidence>
<feature type="transmembrane region" description="Helical" evidence="7">
    <location>
        <begin position="36"/>
        <end position="55"/>
    </location>
</feature>
<dbReference type="EC" id="2.7.13.3" evidence="2"/>
<dbReference type="PROSITE" id="PS50113">
    <property type="entry name" value="PAC"/>
    <property type="match status" value="2"/>
</dbReference>
<dbReference type="CDD" id="cd00082">
    <property type="entry name" value="HisKA"/>
    <property type="match status" value="1"/>
</dbReference>
<feature type="transmembrane region" description="Helical" evidence="7">
    <location>
        <begin position="82"/>
        <end position="102"/>
    </location>
</feature>
<dbReference type="Gene3D" id="1.10.287.130">
    <property type="match status" value="1"/>
</dbReference>
<name>A0A5M3T6T0_LIMPL</name>
<evidence type="ECO:0000256" key="5">
    <source>
        <dbReference type="ARBA" id="ARBA00022777"/>
    </source>
</evidence>
<protein>
    <recommendedName>
        <fullName evidence="2">histidine kinase</fullName>
        <ecNumber evidence="2">2.7.13.3</ecNumber>
    </recommendedName>
</protein>
<dbReference type="SMART" id="SM00086">
    <property type="entry name" value="PAC"/>
    <property type="match status" value="3"/>
</dbReference>
<dbReference type="Gene3D" id="3.30.565.10">
    <property type="entry name" value="Histidine kinase-like ATPase, C-terminal domain"/>
    <property type="match status" value="1"/>
</dbReference>
<evidence type="ECO:0000256" key="4">
    <source>
        <dbReference type="ARBA" id="ARBA00022679"/>
    </source>
</evidence>
<evidence type="ECO:0000256" key="6">
    <source>
        <dbReference type="ARBA" id="ARBA00023012"/>
    </source>
</evidence>
<comment type="caution">
    <text evidence="11">The sequence shown here is derived from an EMBL/GenBank/DDBJ whole genome shotgun (WGS) entry which is preliminary data.</text>
</comment>
<dbReference type="Pfam" id="PF02518">
    <property type="entry name" value="HATPase_c"/>
    <property type="match status" value="1"/>
</dbReference>
<evidence type="ECO:0000259" key="10">
    <source>
        <dbReference type="PROSITE" id="PS50113"/>
    </source>
</evidence>
<keyword evidence="4" id="KW-0808">Transferase</keyword>
<keyword evidence="7" id="KW-1133">Transmembrane helix</keyword>
<dbReference type="Pfam" id="PF08447">
    <property type="entry name" value="PAS_3"/>
    <property type="match status" value="2"/>
</dbReference>
<dbReference type="PROSITE" id="PS50112">
    <property type="entry name" value="PAS"/>
    <property type="match status" value="2"/>
</dbReference>
<feature type="transmembrane region" description="Helical" evidence="7">
    <location>
        <begin position="114"/>
        <end position="138"/>
    </location>
</feature>
<dbReference type="InterPro" id="IPR036890">
    <property type="entry name" value="HATPase_C_sf"/>
</dbReference>
<dbReference type="SMART" id="SM00091">
    <property type="entry name" value="PAS"/>
    <property type="match status" value="3"/>
</dbReference>
<keyword evidence="5 11" id="KW-0418">Kinase</keyword>
<evidence type="ECO:0000313" key="12">
    <source>
        <dbReference type="Proteomes" id="UP000326169"/>
    </source>
</evidence>
<reference evidence="11 12" key="1">
    <citation type="journal article" date="2019" name="J Genomics">
        <title>The Draft Genome of a Hydrogen-producing Cyanobacterium, Arthrospira platensis NIES-46.</title>
        <authorList>
            <person name="Suzuki S."/>
            <person name="Yamaguchi H."/>
            <person name="Kawachi M."/>
        </authorList>
    </citation>
    <scope>NUCLEOTIDE SEQUENCE [LARGE SCALE GENOMIC DNA]</scope>
    <source>
        <strain evidence="11 12">NIES-46</strain>
    </source>
</reference>
<dbReference type="PANTHER" id="PTHR43304:SF1">
    <property type="entry name" value="PAC DOMAIN-CONTAINING PROTEIN"/>
    <property type="match status" value="1"/>
</dbReference>
<feature type="domain" description="PAC" evidence="10">
    <location>
        <begin position="389"/>
        <end position="441"/>
    </location>
</feature>
<keyword evidence="12" id="KW-1185">Reference proteome</keyword>
<keyword evidence="7" id="KW-0812">Transmembrane</keyword>
<dbReference type="InterPro" id="IPR013767">
    <property type="entry name" value="PAS_fold"/>
</dbReference>
<dbReference type="InterPro" id="IPR000700">
    <property type="entry name" value="PAS-assoc_C"/>
</dbReference>
<gene>
    <name evidence="11" type="ORF">NIES46_32460</name>
</gene>
<dbReference type="Proteomes" id="UP000326169">
    <property type="component" value="Unassembled WGS sequence"/>
</dbReference>
<dbReference type="GO" id="GO:0016301">
    <property type="term" value="F:kinase activity"/>
    <property type="evidence" value="ECO:0007669"/>
    <property type="project" value="UniProtKB-KW"/>
</dbReference>
<dbReference type="InterPro" id="IPR013655">
    <property type="entry name" value="PAS_fold_3"/>
</dbReference>
<keyword evidence="7" id="KW-0472">Membrane</keyword>
<dbReference type="PANTHER" id="PTHR43304">
    <property type="entry name" value="PHYTOCHROME-LIKE PROTEIN CPH1"/>
    <property type="match status" value="1"/>
</dbReference>
<dbReference type="PRINTS" id="PR00344">
    <property type="entry name" value="BCTRLSENSOR"/>
</dbReference>
<dbReference type="InterPro" id="IPR052162">
    <property type="entry name" value="Sensor_kinase/Photoreceptor"/>
</dbReference>
<dbReference type="InterPro" id="IPR005467">
    <property type="entry name" value="His_kinase_dom"/>
</dbReference>
<feature type="domain" description="PAC" evidence="10">
    <location>
        <begin position="518"/>
        <end position="571"/>
    </location>
</feature>